<accession>A0A6J5LZZ8</accession>
<dbReference type="EMBL" id="LR796371">
    <property type="protein sequence ID" value="CAB4139968.1"/>
    <property type="molecule type" value="Genomic_DNA"/>
</dbReference>
<sequence length="160" mass="16026">MTEIKISDLPAATQANATDQIETNQGGVSRRLTVAQVKTFAEADSVKKAGDTMTGALVLSTTTALTLPVGTTGQRPTAATGQLRFNSTLGAFEGYNGSVWGSIGGGATGGGADQSFYLNSTSITASYSIPSGQNAGTFGPVSVASGAIVTVPSGSTWTIV</sequence>
<gene>
    <name evidence="1" type="ORF">UFOVP397_4</name>
</gene>
<evidence type="ECO:0000313" key="1">
    <source>
        <dbReference type="EMBL" id="CAB4139968.1"/>
    </source>
</evidence>
<proteinExistence type="predicted"/>
<organism evidence="1">
    <name type="scientific">uncultured Caudovirales phage</name>
    <dbReference type="NCBI Taxonomy" id="2100421"/>
    <lineage>
        <taxon>Viruses</taxon>
        <taxon>Duplodnaviria</taxon>
        <taxon>Heunggongvirae</taxon>
        <taxon>Uroviricota</taxon>
        <taxon>Caudoviricetes</taxon>
        <taxon>Peduoviridae</taxon>
        <taxon>Maltschvirus</taxon>
        <taxon>Maltschvirus maltsch</taxon>
    </lineage>
</organism>
<protein>
    <submittedName>
        <fullName evidence="1">Uncharacterized protein</fullName>
    </submittedName>
</protein>
<reference evidence="1" key="1">
    <citation type="submission" date="2020-04" db="EMBL/GenBank/DDBJ databases">
        <authorList>
            <person name="Chiriac C."/>
            <person name="Salcher M."/>
            <person name="Ghai R."/>
            <person name="Kavagutti S V."/>
        </authorList>
    </citation>
    <scope>NUCLEOTIDE SEQUENCE</scope>
</reference>
<name>A0A6J5LZZ8_9CAUD</name>